<reference evidence="10" key="3">
    <citation type="submission" date="2025-09" db="UniProtKB">
        <authorList>
            <consortium name="Ensembl"/>
        </authorList>
    </citation>
    <scope>IDENTIFICATION</scope>
</reference>
<reference evidence="10" key="2">
    <citation type="submission" date="2025-08" db="UniProtKB">
        <authorList>
            <consortium name="Ensembl"/>
        </authorList>
    </citation>
    <scope>IDENTIFICATION</scope>
</reference>
<dbReference type="STRING" id="244447.ENSCSEP00000024004"/>
<dbReference type="InterPro" id="IPR025660">
    <property type="entry name" value="Pept_his_AS"/>
</dbReference>
<dbReference type="InterPro" id="IPR013201">
    <property type="entry name" value="Prot_inhib_I29"/>
</dbReference>
<evidence type="ECO:0000256" key="4">
    <source>
        <dbReference type="ARBA" id="ARBA00022807"/>
    </source>
</evidence>
<dbReference type="InterPro" id="IPR038765">
    <property type="entry name" value="Papain-like_cys_pep_sf"/>
</dbReference>
<dbReference type="PANTHER" id="PTHR12411">
    <property type="entry name" value="CYSTEINE PROTEASE FAMILY C1-RELATED"/>
    <property type="match status" value="1"/>
</dbReference>
<dbReference type="Pfam" id="PF00112">
    <property type="entry name" value="Peptidase_C1"/>
    <property type="match status" value="1"/>
</dbReference>
<comment type="similarity">
    <text evidence="1">Belongs to the peptidase C1 family.</text>
</comment>
<dbReference type="Pfam" id="PF08246">
    <property type="entry name" value="Inhibitor_I29"/>
    <property type="match status" value="1"/>
</dbReference>
<dbReference type="InterPro" id="IPR013128">
    <property type="entry name" value="Peptidase_C1A"/>
</dbReference>
<evidence type="ECO:0000256" key="5">
    <source>
        <dbReference type="ARBA" id="ARBA00023145"/>
    </source>
</evidence>
<evidence type="ECO:0000259" key="8">
    <source>
        <dbReference type="SMART" id="SM00645"/>
    </source>
</evidence>
<dbReference type="GeneTree" id="ENSGT00940000166429"/>
<dbReference type="InterPro" id="IPR000169">
    <property type="entry name" value="Pept_cys_AS"/>
</dbReference>
<dbReference type="InterPro" id="IPR039417">
    <property type="entry name" value="Peptidase_C1A_papain-like"/>
</dbReference>
<keyword evidence="7" id="KW-0732">Signal</keyword>
<feature type="signal peptide" evidence="7">
    <location>
        <begin position="1"/>
        <end position="29"/>
    </location>
</feature>
<evidence type="ECO:0000313" key="11">
    <source>
        <dbReference type="Proteomes" id="UP000265120"/>
    </source>
</evidence>
<sequence length="339" mass="37757">MKMLDYSAGRLHVFFVVLLQFVVVTHSSAAINTTWEEWKMKHSKVYDNETEFSYRRAVWTKNMNLVLKHNQEAAAGKHSFTLGLNPLSDMTAEEINQKLNGFKVEEAVHLRNYTFKELHFLPVPQSVDWRTDGLVSPVRNQGSCGSCWAFSSMGALEGQMKRRTGVLVPLSPQNLIDCSTTDGNYGCRGGFISKAFSYVIRNTGVDSERFYPYEQKNGKCRYSVKGKAGSCSDFHILPHGDEKTLQAVVASVGPVAVAVNAMLSSFHLYRGGLYNVPSCNPRLINHAVLVVGYGTDAGQEYWLVKNSWGTAWGEEGFIRLAKNKNNLCGIASFAVYPTL</sequence>
<dbReference type="AlphaFoldDB" id="A0A3P8WBH4"/>
<reference evidence="10 11" key="1">
    <citation type="journal article" date="2014" name="Nat. Genet.">
        <title>Whole-genome sequence of a flatfish provides insights into ZW sex chromosome evolution and adaptation to a benthic lifestyle.</title>
        <authorList>
            <person name="Chen S."/>
            <person name="Zhang G."/>
            <person name="Shao C."/>
            <person name="Huang Q."/>
            <person name="Liu G."/>
            <person name="Zhang P."/>
            <person name="Song W."/>
            <person name="An N."/>
            <person name="Chalopin D."/>
            <person name="Volff J.N."/>
            <person name="Hong Y."/>
            <person name="Li Q."/>
            <person name="Sha Z."/>
            <person name="Zhou H."/>
            <person name="Xie M."/>
            <person name="Yu Q."/>
            <person name="Liu Y."/>
            <person name="Xiang H."/>
            <person name="Wang N."/>
            <person name="Wu K."/>
            <person name="Yang C."/>
            <person name="Zhou Q."/>
            <person name="Liao X."/>
            <person name="Yang L."/>
            <person name="Hu Q."/>
            <person name="Zhang J."/>
            <person name="Meng L."/>
            <person name="Jin L."/>
            <person name="Tian Y."/>
            <person name="Lian J."/>
            <person name="Yang J."/>
            <person name="Miao G."/>
            <person name="Liu S."/>
            <person name="Liang Z."/>
            <person name="Yan F."/>
            <person name="Li Y."/>
            <person name="Sun B."/>
            <person name="Zhang H."/>
            <person name="Zhang J."/>
            <person name="Zhu Y."/>
            <person name="Du M."/>
            <person name="Zhao Y."/>
            <person name="Schartl M."/>
            <person name="Tang Q."/>
            <person name="Wang J."/>
        </authorList>
    </citation>
    <scope>NUCLEOTIDE SEQUENCE</scope>
</reference>
<evidence type="ECO:0000256" key="1">
    <source>
        <dbReference type="ARBA" id="ARBA00008455"/>
    </source>
</evidence>
<dbReference type="Gene3D" id="3.90.70.10">
    <property type="entry name" value="Cysteine proteinases"/>
    <property type="match status" value="1"/>
</dbReference>
<dbReference type="OrthoDB" id="190265at2759"/>
<dbReference type="PRINTS" id="PR00705">
    <property type="entry name" value="PAPAIN"/>
</dbReference>
<evidence type="ECO:0000256" key="7">
    <source>
        <dbReference type="SAM" id="SignalP"/>
    </source>
</evidence>
<dbReference type="PROSITE" id="PS00639">
    <property type="entry name" value="THIOL_PROTEASE_HIS"/>
    <property type="match status" value="1"/>
</dbReference>
<name>A0A3P8WBH4_CYNSE</name>
<evidence type="ECO:0000259" key="9">
    <source>
        <dbReference type="SMART" id="SM00848"/>
    </source>
</evidence>
<dbReference type="FunFam" id="3.90.70.10:FF:000006">
    <property type="entry name" value="Cathepsin S"/>
    <property type="match status" value="1"/>
</dbReference>
<dbReference type="InterPro" id="IPR000668">
    <property type="entry name" value="Peptidase_C1A_C"/>
</dbReference>
<evidence type="ECO:0000313" key="10">
    <source>
        <dbReference type="Ensembl" id="ENSCSEP00000024004.1"/>
    </source>
</evidence>
<keyword evidence="4" id="KW-0788">Thiol protease</keyword>
<feature type="domain" description="Cathepsin propeptide inhibitor" evidence="9">
    <location>
        <begin position="35"/>
        <end position="95"/>
    </location>
</feature>
<evidence type="ECO:0000256" key="2">
    <source>
        <dbReference type="ARBA" id="ARBA00022670"/>
    </source>
</evidence>
<evidence type="ECO:0000256" key="6">
    <source>
        <dbReference type="ARBA" id="ARBA00023157"/>
    </source>
</evidence>
<keyword evidence="5" id="KW-0865">Zymogen</keyword>
<feature type="chain" id="PRO_5018548608" evidence="7">
    <location>
        <begin position="30"/>
        <end position="339"/>
    </location>
</feature>
<keyword evidence="3" id="KW-0378">Hydrolase</keyword>
<keyword evidence="11" id="KW-1185">Reference proteome</keyword>
<dbReference type="InterPro" id="IPR025661">
    <property type="entry name" value="Pept_asp_AS"/>
</dbReference>
<dbReference type="CDD" id="cd02248">
    <property type="entry name" value="Peptidase_C1A"/>
    <property type="match status" value="1"/>
</dbReference>
<protein>
    <submittedName>
        <fullName evidence="10">Cathepsin L1-like</fullName>
    </submittedName>
</protein>
<dbReference type="SMART" id="SM00645">
    <property type="entry name" value="Pept_C1"/>
    <property type="match status" value="1"/>
</dbReference>
<keyword evidence="6" id="KW-1015">Disulfide bond</keyword>
<dbReference type="Proteomes" id="UP000265120">
    <property type="component" value="Chromosome 18"/>
</dbReference>
<dbReference type="InParanoid" id="A0A3P8WBH4"/>
<keyword evidence="2" id="KW-0645">Protease</keyword>
<dbReference type="RefSeq" id="XP_008329714.1">
    <property type="nucleotide sequence ID" value="XM_008331492.3"/>
</dbReference>
<dbReference type="GO" id="GO:0008234">
    <property type="term" value="F:cysteine-type peptidase activity"/>
    <property type="evidence" value="ECO:0007669"/>
    <property type="project" value="UniProtKB-KW"/>
</dbReference>
<feature type="domain" description="Peptidase C1A papain C-terminal" evidence="8">
    <location>
        <begin position="123"/>
        <end position="338"/>
    </location>
</feature>
<dbReference type="GeneID" id="103394262"/>
<evidence type="ECO:0000256" key="3">
    <source>
        <dbReference type="ARBA" id="ARBA00022801"/>
    </source>
</evidence>
<dbReference type="OMA" id="FLEDKLM"/>
<organism evidence="10 11">
    <name type="scientific">Cynoglossus semilaevis</name>
    <name type="common">Tongue sole</name>
    <dbReference type="NCBI Taxonomy" id="244447"/>
    <lineage>
        <taxon>Eukaryota</taxon>
        <taxon>Metazoa</taxon>
        <taxon>Chordata</taxon>
        <taxon>Craniata</taxon>
        <taxon>Vertebrata</taxon>
        <taxon>Euteleostomi</taxon>
        <taxon>Actinopterygii</taxon>
        <taxon>Neopterygii</taxon>
        <taxon>Teleostei</taxon>
        <taxon>Neoteleostei</taxon>
        <taxon>Acanthomorphata</taxon>
        <taxon>Carangaria</taxon>
        <taxon>Pleuronectiformes</taxon>
        <taxon>Pleuronectoidei</taxon>
        <taxon>Cynoglossidae</taxon>
        <taxon>Cynoglossinae</taxon>
        <taxon>Cynoglossus</taxon>
    </lineage>
</organism>
<dbReference type="KEGG" id="csem:103394262"/>
<dbReference type="PROSITE" id="PS00640">
    <property type="entry name" value="THIOL_PROTEASE_ASN"/>
    <property type="match status" value="1"/>
</dbReference>
<dbReference type="SUPFAM" id="SSF54001">
    <property type="entry name" value="Cysteine proteinases"/>
    <property type="match status" value="1"/>
</dbReference>
<dbReference type="SMART" id="SM00848">
    <property type="entry name" value="Inhibitor_I29"/>
    <property type="match status" value="1"/>
</dbReference>
<dbReference type="GO" id="GO:0006508">
    <property type="term" value="P:proteolysis"/>
    <property type="evidence" value="ECO:0007669"/>
    <property type="project" value="UniProtKB-KW"/>
</dbReference>
<accession>A0A3P8WBH4</accession>
<proteinExistence type="inferred from homology"/>
<dbReference type="Ensembl" id="ENSCSET00000024325.1">
    <property type="protein sequence ID" value="ENSCSEP00000024004.1"/>
    <property type="gene ID" value="ENSCSEG00000015305.1"/>
</dbReference>
<dbReference type="PROSITE" id="PS00139">
    <property type="entry name" value="THIOL_PROTEASE_CYS"/>
    <property type="match status" value="1"/>
</dbReference>